<dbReference type="GO" id="GO:0043565">
    <property type="term" value="F:sequence-specific DNA binding"/>
    <property type="evidence" value="ECO:0007669"/>
    <property type="project" value="TreeGrafter"/>
</dbReference>
<organism evidence="8 9">
    <name type="scientific">Armillaria ostoyae</name>
    <name type="common">Armillaria root rot fungus</name>
    <dbReference type="NCBI Taxonomy" id="47428"/>
    <lineage>
        <taxon>Eukaryota</taxon>
        <taxon>Fungi</taxon>
        <taxon>Dikarya</taxon>
        <taxon>Basidiomycota</taxon>
        <taxon>Agaricomycotina</taxon>
        <taxon>Agaricomycetes</taxon>
        <taxon>Agaricomycetidae</taxon>
        <taxon>Agaricales</taxon>
        <taxon>Marasmiineae</taxon>
        <taxon>Physalacriaceae</taxon>
        <taxon>Armillaria</taxon>
    </lineage>
</organism>
<feature type="compositionally biased region" description="Basic residues" evidence="6">
    <location>
        <begin position="631"/>
        <end position="640"/>
    </location>
</feature>
<feature type="compositionally biased region" description="Low complexity" evidence="6">
    <location>
        <begin position="35"/>
        <end position="45"/>
    </location>
</feature>
<dbReference type="EMBL" id="FUEG01000011">
    <property type="protein sequence ID" value="SJL09899.1"/>
    <property type="molecule type" value="Genomic_DNA"/>
</dbReference>
<evidence type="ECO:0000256" key="5">
    <source>
        <dbReference type="PROSITE-ProRule" id="PRU00042"/>
    </source>
</evidence>
<dbReference type="PROSITE" id="PS00028">
    <property type="entry name" value="ZINC_FINGER_C2H2_1"/>
    <property type="match status" value="2"/>
</dbReference>
<keyword evidence="3 5" id="KW-0863">Zinc-finger</keyword>
<evidence type="ECO:0000259" key="7">
    <source>
        <dbReference type="PROSITE" id="PS50157"/>
    </source>
</evidence>
<feature type="compositionally biased region" description="Low complexity" evidence="6">
    <location>
        <begin position="167"/>
        <end position="176"/>
    </location>
</feature>
<evidence type="ECO:0000256" key="4">
    <source>
        <dbReference type="ARBA" id="ARBA00022833"/>
    </source>
</evidence>
<feature type="domain" description="C2H2-type" evidence="7">
    <location>
        <begin position="345"/>
        <end position="372"/>
    </location>
</feature>
<name>A0A284RMB7_ARMOS</name>
<dbReference type="AlphaFoldDB" id="A0A284RMB7"/>
<dbReference type="GO" id="GO:0008270">
    <property type="term" value="F:zinc ion binding"/>
    <property type="evidence" value="ECO:0007669"/>
    <property type="project" value="UniProtKB-KW"/>
</dbReference>
<proteinExistence type="predicted"/>
<dbReference type="OrthoDB" id="3437960at2759"/>
<evidence type="ECO:0000313" key="8">
    <source>
        <dbReference type="EMBL" id="SJL09899.1"/>
    </source>
</evidence>
<keyword evidence="4" id="KW-0862">Zinc</keyword>
<evidence type="ECO:0000256" key="6">
    <source>
        <dbReference type="SAM" id="MobiDB-lite"/>
    </source>
</evidence>
<keyword evidence="1" id="KW-0479">Metal-binding</keyword>
<feature type="region of interest" description="Disordered" evidence="6">
    <location>
        <begin position="475"/>
        <end position="540"/>
    </location>
</feature>
<feature type="compositionally biased region" description="Basic and acidic residues" evidence="6">
    <location>
        <begin position="17"/>
        <end position="34"/>
    </location>
</feature>
<feature type="region of interest" description="Disordered" evidence="6">
    <location>
        <begin position="598"/>
        <end position="651"/>
    </location>
</feature>
<accession>A0A284RMB7</accession>
<feature type="compositionally biased region" description="Polar residues" evidence="6">
    <location>
        <begin position="514"/>
        <end position="523"/>
    </location>
</feature>
<dbReference type="GO" id="GO:0000981">
    <property type="term" value="F:DNA-binding transcription factor activity, RNA polymerase II-specific"/>
    <property type="evidence" value="ECO:0007669"/>
    <property type="project" value="TreeGrafter"/>
</dbReference>
<feature type="compositionally biased region" description="Polar residues" evidence="6">
    <location>
        <begin position="99"/>
        <end position="112"/>
    </location>
</feature>
<gene>
    <name evidence="8" type="ORF">ARMOST_13280</name>
</gene>
<dbReference type="GO" id="GO:0005634">
    <property type="term" value="C:nucleus"/>
    <property type="evidence" value="ECO:0007669"/>
    <property type="project" value="TreeGrafter"/>
</dbReference>
<sequence>MTGMTEDISCQIFIEDAEGHHQQLDDDDLRDQHDSSSSYTDGSISPRSPASPYGYPVSEEPPRYMDGGQNIPLGRTRRSSETALTAVFPPSFGARDRSASVNGHQRHLSSPATPFAVNRNESFPYSDFLTPPLYQRHPQPSLQVNTDIPFGFCSPPPGSASPGLTPASSVSSSFASPEEYRPQSSGGYSDHSDLSVVSPPHESNVVDNPYQPSTSLLLHPEDSRGRTLWRLDDDYLTPGSNSRSLSLVSMPNLDDLDHDFFNVIRSPSVAPSTHSDSGIDSSDILAHLDLNPSVVTSDIFGDISEQQTSRLVTDASLSPTSYREQVASDAVARASQSRRTNAANYTCPECHQTFTAKHNLNNHLNSHYGRRCRALVLSASPPHSNPQRQLLKDGKLFGAMYQPPHEETPFGITFFVDQPQEPFANGPFPYSDDFSASSSIYPGQTFDNGVTFSSDLCSSSAFNCPAPRGPGVPFGDYDANSISSRELSPASPRSPPSTFLEPPPARNFGRRKSSSFAENSVSFPSDLRRYPSSPSLGDNYQQQQIADISQNVRKMSLGIETTRIFEASKPDLMPAFFTSGPSPSYGGSTSSLIPVQTQVPDDSPSWTTPAPSPVSPNTPLLPVDGMSWKDRPKRIKSRSKKDKEASLRRRKTQGPGEFVCDVCGDDFTAMHRLQGHKESKHDGVKFRCDACNSELSHRTSYDRHVKKTCPIRNPRDAGK</sequence>
<feature type="region of interest" description="Disordered" evidence="6">
    <location>
        <begin position="15"/>
        <end position="117"/>
    </location>
</feature>
<evidence type="ECO:0000256" key="2">
    <source>
        <dbReference type="ARBA" id="ARBA00022737"/>
    </source>
</evidence>
<reference evidence="9" key="1">
    <citation type="journal article" date="2017" name="Nat. Ecol. Evol.">
        <title>Genome expansion and lineage-specific genetic innovations in the forest pathogenic fungi Armillaria.</title>
        <authorList>
            <person name="Sipos G."/>
            <person name="Prasanna A.N."/>
            <person name="Walter M.C."/>
            <person name="O'Connor E."/>
            <person name="Balint B."/>
            <person name="Krizsan K."/>
            <person name="Kiss B."/>
            <person name="Hess J."/>
            <person name="Varga T."/>
            <person name="Slot J."/>
            <person name="Riley R."/>
            <person name="Boka B."/>
            <person name="Rigling D."/>
            <person name="Barry K."/>
            <person name="Lee J."/>
            <person name="Mihaltcheva S."/>
            <person name="LaButti K."/>
            <person name="Lipzen A."/>
            <person name="Waldron R."/>
            <person name="Moloney N.M."/>
            <person name="Sperisen C."/>
            <person name="Kredics L."/>
            <person name="Vagvoelgyi C."/>
            <person name="Patrignani A."/>
            <person name="Fitzpatrick D."/>
            <person name="Nagy I."/>
            <person name="Doyle S."/>
            <person name="Anderson J.B."/>
            <person name="Grigoriev I.V."/>
            <person name="Gueldener U."/>
            <person name="Muensterkoetter M."/>
            <person name="Nagy L.G."/>
        </authorList>
    </citation>
    <scope>NUCLEOTIDE SEQUENCE [LARGE SCALE GENOMIC DNA]</scope>
    <source>
        <strain evidence="9">C18/9</strain>
    </source>
</reference>
<keyword evidence="2" id="KW-0677">Repeat</keyword>
<dbReference type="Gene3D" id="3.30.160.60">
    <property type="entry name" value="Classic Zinc Finger"/>
    <property type="match status" value="2"/>
</dbReference>
<evidence type="ECO:0000313" key="9">
    <source>
        <dbReference type="Proteomes" id="UP000219338"/>
    </source>
</evidence>
<dbReference type="SMART" id="SM00355">
    <property type="entry name" value="ZnF_C2H2"/>
    <property type="match status" value="3"/>
</dbReference>
<evidence type="ECO:0000256" key="1">
    <source>
        <dbReference type="ARBA" id="ARBA00022723"/>
    </source>
</evidence>
<protein>
    <recommendedName>
        <fullName evidence="7">C2H2-type domain-containing protein</fullName>
    </recommendedName>
</protein>
<dbReference type="PANTHER" id="PTHR24408:SF58">
    <property type="entry name" value="TRANSCRIPTION FACTOR (TFIIIA), PUTATIVE (AFU_ORTHOLOGUE AFUA_1G05150)-RELATED"/>
    <property type="match status" value="1"/>
</dbReference>
<dbReference type="PANTHER" id="PTHR24408">
    <property type="entry name" value="ZINC FINGER PROTEIN"/>
    <property type="match status" value="1"/>
</dbReference>
<dbReference type="STRING" id="47428.A0A284RMB7"/>
<dbReference type="Proteomes" id="UP000219338">
    <property type="component" value="Unassembled WGS sequence"/>
</dbReference>
<evidence type="ECO:0000256" key="3">
    <source>
        <dbReference type="ARBA" id="ARBA00022771"/>
    </source>
</evidence>
<dbReference type="InterPro" id="IPR013087">
    <property type="entry name" value="Znf_C2H2_type"/>
</dbReference>
<feature type="compositionally biased region" description="Polar residues" evidence="6">
    <location>
        <begin position="598"/>
        <end position="609"/>
    </location>
</feature>
<keyword evidence="9" id="KW-1185">Reference proteome</keyword>
<dbReference type="InterPro" id="IPR036236">
    <property type="entry name" value="Znf_C2H2_sf"/>
</dbReference>
<feature type="region of interest" description="Disordered" evidence="6">
    <location>
        <begin position="145"/>
        <end position="219"/>
    </location>
</feature>
<dbReference type="SUPFAM" id="SSF57667">
    <property type="entry name" value="beta-beta-alpha zinc fingers"/>
    <property type="match status" value="2"/>
</dbReference>
<dbReference type="PROSITE" id="PS50157">
    <property type="entry name" value="ZINC_FINGER_C2H2_2"/>
    <property type="match status" value="2"/>
</dbReference>
<feature type="domain" description="C2H2-type" evidence="7">
    <location>
        <begin position="658"/>
        <end position="686"/>
    </location>
</feature>